<keyword evidence="1" id="KW-1133">Transmembrane helix</keyword>
<evidence type="ECO:0000313" key="2">
    <source>
        <dbReference type="EMBL" id="MUO45801.1"/>
    </source>
</evidence>
<dbReference type="RefSeq" id="WP_139192634.1">
    <property type="nucleotide sequence ID" value="NZ_MBFE02000105.1"/>
</dbReference>
<comment type="caution">
    <text evidence="2">The sequence shown here is derived from an EMBL/GenBank/DDBJ whole genome shotgun (WGS) entry which is preliminary data.</text>
</comment>
<evidence type="ECO:0008006" key="4">
    <source>
        <dbReference type="Google" id="ProtNLM"/>
    </source>
</evidence>
<keyword evidence="3" id="KW-1185">Reference proteome</keyword>
<accession>A0ABW9TPE9</accession>
<dbReference type="Proteomes" id="UP000179454">
    <property type="component" value="Unassembled WGS sequence"/>
</dbReference>
<proteinExistence type="predicted"/>
<feature type="non-terminal residue" evidence="2">
    <location>
        <position position="103"/>
    </location>
</feature>
<name>A0ABW9TPE9_AGRVI</name>
<feature type="transmembrane region" description="Helical" evidence="1">
    <location>
        <begin position="6"/>
        <end position="25"/>
    </location>
</feature>
<organism evidence="2 3">
    <name type="scientific">Agrobacterium vitis</name>
    <name type="common">Rhizobium vitis</name>
    <dbReference type="NCBI Taxonomy" id="373"/>
    <lineage>
        <taxon>Bacteria</taxon>
        <taxon>Pseudomonadati</taxon>
        <taxon>Pseudomonadota</taxon>
        <taxon>Alphaproteobacteria</taxon>
        <taxon>Hyphomicrobiales</taxon>
        <taxon>Rhizobiaceae</taxon>
        <taxon>Rhizobium/Agrobacterium group</taxon>
        <taxon>Agrobacterium</taxon>
    </lineage>
</organism>
<sequence length="103" mass="12065">MKKVFFLILIIIFSIGIILVILSKLGSSLNYSSERGDILLEKNTVLELTKLSDIKEIIHIEEQEKWDGKDQTLRLRGFFETNRKEDLIKILYQKGFSENNDLY</sequence>
<protein>
    <recommendedName>
        <fullName evidence="4">SPOR domain-containing protein</fullName>
    </recommendedName>
</protein>
<gene>
    <name evidence="2" type="ORF">BBL17_029305</name>
</gene>
<reference evidence="2" key="1">
    <citation type="submission" date="2019-11" db="EMBL/GenBank/DDBJ databases">
        <title>Whole-genome sequencing of Allorhizobium vitis.</title>
        <authorList>
            <person name="Gan H.M."/>
            <person name="Savka M.A."/>
        </authorList>
    </citation>
    <scope>NUCLEOTIDE SEQUENCE [LARGE SCALE GENOMIC DNA]</scope>
    <source>
        <strain evidence="2">T1/7</strain>
    </source>
</reference>
<keyword evidence="1" id="KW-0812">Transmembrane</keyword>
<evidence type="ECO:0000256" key="1">
    <source>
        <dbReference type="SAM" id="Phobius"/>
    </source>
</evidence>
<dbReference type="EMBL" id="MBFE02000105">
    <property type="protein sequence ID" value="MUO45801.1"/>
    <property type="molecule type" value="Genomic_DNA"/>
</dbReference>
<evidence type="ECO:0000313" key="3">
    <source>
        <dbReference type="Proteomes" id="UP000179454"/>
    </source>
</evidence>
<keyword evidence="1" id="KW-0472">Membrane</keyword>